<evidence type="ECO:0000313" key="7">
    <source>
        <dbReference type="EMBL" id="MDJ1130266.1"/>
    </source>
</evidence>
<evidence type="ECO:0000256" key="6">
    <source>
        <dbReference type="RuleBase" id="RU004466"/>
    </source>
</evidence>
<evidence type="ECO:0000256" key="3">
    <source>
        <dbReference type="ARBA" id="ARBA00022679"/>
    </source>
</evidence>
<dbReference type="PANTHER" id="PTHR12001">
    <property type="entry name" value="GERANYLGERANYL PYROPHOSPHATE SYNTHASE"/>
    <property type="match status" value="1"/>
</dbReference>
<dbReference type="CDD" id="cd00685">
    <property type="entry name" value="Trans_IPPS_HT"/>
    <property type="match status" value="1"/>
</dbReference>
<dbReference type="SFLD" id="SFLDG01017">
    <property type="entry name" value="Polyprenyl_Transferase_Like"/>
    <property type="match status" value="1"/>
</dbReference>
<keyword evidence="3 6" id="KW-0808">Transferase</keyword>
<dbReference type="InterPro" id="IPR000092">
    <property type="entry name" value="Polyprenyl_synt"/>
</dbReference>
<comment type="caution">
    <text evidence="7">The sequence shown here is derived from an EMBL/GenBank/DDBJ whole genome shotgun (WGS) entry which is preliminary data.</text>
</comment>
<evidence type="ECO:0000313" key="8">
    <source>
        <dbReference type="Proteomes" id="UP001431693"/>
    </source>
</evidence>
<comment type="cofactor">
    <cofactor evidence="1">
        <name>Mg(2+)</name>
        <dbReference type="ChEBI" id="CHEBI:18420"/>
    </cofactor>
</comment>
<dbReference type="EMBL" id="JASJEX010000005">
    <property type="protein sequence ID" value="MDJ1130266.1"/>
    <property type="molecule type" value="Genomic_DNA"/>
</dbReference>
<dbReference type="PANTHER" id="PTHR12001:SF85">
    <property type="entry name" value="SHORT CHAIN ISOPRENYL DIPHOSPHATE SYNTHASE"/>
    <property type="match status" value="1"/>
</dbReference>
<evidence type="ECO:0000256" key="5">
    <source>
        <dbReference type="ARBA" id="ARBA00022842"/>
    </source>
</evidence>
<dbReference type="Proteomes" id="UP001431693">
    <property type="component" value="Unassembled WGS sequence"/>
</dbReference>
<dbReference type="SFLD" id="SFLDS00005">
    <property type="entry name" value="Isoprenoid_Synthase_Type_I"/>
    <property type="match status" value="1"/>
</dbReference>
<dbReference type="InterPro" id="IPR008949">
    <property type="entry name" value="Isoprenoid_synthase_dom_sf"/>
</dbReference>
<reference evidence="7" key="1">
    <citation type="submission" date="2023-05" db="EMBL/GenBank/DDBJ databases">
        <title>[olsenella] sp. nov., isolated from a pig farm feces dump.</title>
        <authorList>
            <person name="Chang Y.-H."/>
        </authorList>
    </citation>
    <scope>NUCLEOTIDE SEQUENCE</scope>
    <source>
        <strain evidence="7">YH-ols2217</strain>
    </source>
</reference>
<accession>A0ABT6ZMI3</accession>
<dbReference type="SUPFAM" id="SSF48576">
    <property type="entry name" value="Terpenoid synthases"/>
    <property type="match status" value="1"/>
</dbReference>
<keyword evidence="8" id="KW-1185">Reference proteome</keyword>
<evidence type="ECO:0000256" key="4">
    <source>
        <dbReference type="ARBA" id="ARBA00022723"/>
    </source>
</evidence>
<dbReference type="Pfam" id="PF00348">
    <property type="entry name" value="polyprenyl_synt"/>
    <property type="match status" value="1"/>
</dbReference>
<keyword evidence="5" id="KW-0460">Magnesium</keyword>
<dbReference type="RefSeq" id="WP_283713495.1">
    <property type="nucleotide sequence ID" value="NZ_JASJEW010000004.1"/>
</dbReference>
<evidence type="ECO:0000256" key="2">
    <source>
        <dbReference type="ARBA" id="ARBA00006706"/>
    </source>
</evidence>
<comment type="similarity">
    <text evidence="2 6">Belongs to the FPP/GGPP synthase family.</text>
</comment>
<keyword evidence="4" id="KW-0479">Metal-binding</keyword>
<sequence>MAESNAEHTGPASWAPFVDYLAAHRDAVDAELAAAFALAPTPDLKRYLYRPVQEFCARGGKRVRPALVLMACEACGGAESAALPAAAAVEHFQTAALIHDDIADESETRRSCPCVHVTEGVGLAINDGDLALVEAFGCVADDARVPEGVRLAVVRELVEMMARTVEGQALDLGWARDGRWDLTPEDYLAMATLKTAYYTAASPLAIGATVAGAPAETVEELRAFGEDAGLAFQIADDLLNLVGDPASQGKDYRSDITEGKRTLLVLWALTHGTSEQRDELIRILESHTADPGRLSRAVSIIDATGAVDHASECARDLAARARDRFRAIPLEPGPAADALAALPDFFVQRER</sequence>
<organism evidence="7 8">
    <name type="scientific">Kribbibacterium absianum</name>
    <dbReference type="NCBI Taxonomy" id="3044210"/>
    <lineage>
        <taxon>Bacteria</taxon>
        <taxon>Bacillati</taxon>
        <taxon>Actinomycetota</taxon>
        <taxon>Coriobacteriia</taxon>
        <taxon>Coriobacteriales</taxon>
        <taxon>Kribbibacteriaceae</taxon>
        <taxon>Kribbibacterium</taxon>
    </lineage>
</organism>
<gene>
    <name evidence="7" type="ORF">QJ043_09280</name>
</gene>
<dbReference type="Gene3D" id="1.10.600.10">
    <property type="entry name" value="Farnesyl Diphosphate Synthase"/>
    <property type="match status" value="1"/>
</dbReference>
<proteinExistence type="inferred from homology"/>
<evidence type="ECO:0000256" key="1">
    <source>
        <dbReference type="ARBA" id="ARBA00001946"/>
    </source>
</evidence>
<protein>
    <submittedName>
        <fullName evidence="7">Polyprenyl synthetase family protein</fullName>
    </submittedName>
</protein>
<name>A0ABT6ZMI3_9ACTN</name>